<protein>
    <submittedName>
        <fullName evidence="1">Uncharacterized protein</fullName>
    </submittedName>
</protein>
<comment type="caution">
    <text evidence="1">The sequence shown here is derived from an EMBL/GenBank/DDBJ whole genome shotgun (WGS) entry which is preliminary data.</text>
</comment>
<evidence type="ECO:0000313" key="1">
    <source>
        <dbReference type="EMBL" id="RAU22540.1"/>
    </source>
</evidence>
<dbReference type="AlphaFoldDB" id="A0A364NZW9"/>
<organism evidence="1 2">
    <name type="scientific">Paramagnetospirillum kuznetsovii</name>
    <dbReference type="NCBI Taxonomy" id="2053833"/>
    <lineage>
        <taxon>Bacteria</taxon>
        <taxon>Pseudomonadati</taxon>
        <taxon>Pseudomonadota</taxon>
        <taxon>Alphaproteobacteria</taxon>
        <taxon>Rhodospirillales</taxon>
        <taxon>Magnetospirillaceae</taxon>
        <taxon>Paramagnetospirillum</taxon>
    </lineage>
</organism>
<evidence type="ECO:0000313" key="2">
    <source>
        <dbReference type="Proteomes" id="UP000251075"/>
    </source>
</evidence>
<accession>A0A364NZW9</accession>
<dbReference type="Proteomes" id="UP000251075">
    <property type="component" value="Unassembled WGS sequence"/>
</dbReference>
<keyword evidence="2" id="KW-1185">Reference proteome</keyword>
<proteinExistence type="predicted"/>
<reference evidence="1 2" key="1">
    <citation type="submission" date="2017-11" db="EMBL/GenBank/DDBJ databases">
        <title>Draft genome sequence of magnetotactic bacterium Magnetospirillum kuznetsovii LBB-42.</title>
        <authorList>
            <person name="Grouzdev D.S."/>
            <person name="Rysina M.S."/>
            <person name="Baslerov R.V."/>
            <person name="Koziaeva V."/>
        </authorList>
    </citation>
    <scope>NUCLEOTIDE SEQUENCE [LARGE SCALE GENOMIC DNA]</scope>
    <source>
        <strain evidence="1 2">LBB-42</strain>
    </source>
</reference>
<name>A0A364NZW9_9PROT</name>
<sequence length="69" mass="7822">MHKDMAQIQSETMSALHRIIDLLRQFKTLERSEAAITRKRDQVACHLDQIPGTRTRSANIGPNCGSNME</sequence>
<dbReference type="EMBL" id="PGTO01000004">
    <property type="protein sequence ID" value="RAU22540.1"/>
    <property type="molecule type" value="Genomic_DNA"/>
</dbReference>
<gene>
    <name evidence="1" type="ORF">CU669_07570</name>
</gene>